<accession>Q1V1I6</accession>
<dbReference type="NCBIfam" id="NF002937">
    <property type="entry name" value="PRK03584.1"/>
    <property type="match status" value="1"/>
</dbReference>
<organism evidence="7 8">
    <name type="scientific">Pelagibacter ubique (strain HTCC1002)</name>
    <dbReference type="NCBI Taxonomy" id="314261"/>
    <lineage>
        <taxon>Bacteria</taxon>
        <taxon>Pseudomonadati</taxon>
        <taxon>Pseudomonadota</taxon>
        <taxon>Alphaproteobacteria</taxon>
        <taxon>Candidatus Pelagibacterales</taxon>
        <taxon>Candidatus Pelagibacteraceae</taxon>
        <taxon>Candidatus Pelagibacter</taxon>
    </lineage>
</organism>
<evidence type="ECO:0000256" key="3">
    <source>
        <dbReference type="ARBA" id="ARBA00022741"/>
    </source>
</evidence>
<evidence type="ECO:0000313" key="8">
    <source>
        <dbReference type="Proteomes" id="UP000005306"/>
    </source>
</evidence>
<dbReference type="InterPro" id="IPR025110">
    <property type="entry name" value="AMP-bd_C"/>
</dbReference>
<dbReference type="Gene3D" id="3.40.50.12780">
    <property type="entry name" value="N-terminal domain of ligase-like"/>
    <property type="match status" value="1"/>
</dbReference>
<dbReference type="EMBL" id="AAPV01000001">
    <property type="protein sequence ID" value="EAS84892.1"/>
    <property type="molecule type" value="Genomic_DNA"/>
</dbReference>
<dbReference type="PANTHER" id="PTHR42921:SF1">
    <property type="entry name" value="ACETOACETYL-COA SYNTHETASE"/>
    <property type="match status" value="1"/>
</dbReference>
<reference evidence="7 8" key="1">
    <citation type="submission" date="2006-04" db="EMBL/GenBank/DDBJ databases">
        <authorList>
            <person name="Giovannoni S.J."/>
            <person name="Cho J.-C."/>
            <person name="Ferriera S."/>
            <person name="Johnson J."/>
            <person name="Kravitz S."/>
            <person name="Halpern A."/>
            <person name="Remington K."/>
            <person name="Beeson K."/>
            <person name="Tran B."/>
            <person name="Rogers Y.-H."/>
            <person name="Friedman R."/>
            <person name="Venter J.C."/>
        </authorList>
    </citation>
    <scope>NUCLEOTIDE SEQUENCE [LARGE SCALE GENOMIC DNA]</scope>
    <source>
        <strain evidence="7 8">HTCC1002</strain>
    </source>
</reference>
<dbReference type="Pfam" id="PF00501">
    <property type="entry name" value="AMP-binding"/>
    <property type="match status" value="1"/>
</dbReference>
<name>Q1V1I6_PELU1</name>
<dbReference type="Pfam" id="PF13193">
    <property type="entry name" value="AMP-binding_C"/>
    <property type="match status" value="1"/>
</dbReference>
<evidence type="ECO:0000256" key="1">
    <source>
        <dbReference type="ARBA" id="ARBA00006432"/>
    </source>
</evidence>
<keyword evidence="3" id="KW-0547">Nucleotide-binding</keyword>
<evidence type="ECO:0000259" key="5">
    <source>
        <dbReference type="Pfam" id="PF00501"/>
    </source>
</evidence>
<protein>
    <submittedName>
        <fullName evidence="7">Acetoacetyl-CoA synthase</fullName>
    </submittedName>
</protein>
<dbReference type="InterPro" id="IPR045851">
    <property type="entry name" value="AMP-bd_C_sf"/>
</dbReference>
<comment type="similarity">
    <text evidence="1">Belongs to the ATP-dependent AMP-binding enzyme family.</text>
</comment>
<feature type="domain" description="AMP-dependent synthetase/ligase" evidence="5">
    <location>
        <begin position="105"/>
        <end position="474"/>
    </location>
</feature>
<evidence type="ECO:0000256" key="4">
    <source>
        <dbReference type="ARBA" id="ARBA00022840"/>
    </source>
</evidence>
<dbReference type="RefSeq" id="WP_006997479.1">
    <property type="nucleotide sequence ID" value="NZ_CH724130.1"/>
</dbReference>
<dbReference type="Proteomes" id="UP000005306">
    <property type="component" value="Unassembled WGS sequence"/>
</dbReference>
<dbReference type="GO" id="GO:0006629">
    <property type="term" value="P:lipid metabolic process"/>
    <property type="evidence" value="ECO:0007669"/>
    <property type="project" value="InterPro"/>
</dbReference>
<dbReference type="PANTHER" id="PTHR42921">
    <property type="entry name" value="ACETOACETYL-COA SYNTHETASE"/>
    <property type="match status" value="1"/>
</dbReference>
<dbReference type="Gene3D" id="3.30.300.30">
    <property type="match status" value="1"/>
</dbReference>
<evidence type="ECO:0000259" key="6">
    <source>
        <dbReference type="Pfam" id="PF13193"/>
    </source>
</evidence>
<evidence type="ECO:0000313" key="7">
    <source>
        <dbReference type="EMBL" id="EAS84892.1"/>
    </source>
</evidence>
<dbReference type="SUPFAM" id="SSF56801">
    <property type="entry name" value="Acetyl-CoA synthetase-like"/>
    <property type="match status" value="1"/>
</dbReference>
<dbReference type="InterPro" id="IPR005914">
    <property type="entry name" value="Acac_CoA_synth"/>
</dbReference>
<sequence length="653" mass="75198">MNKKLWEASTSQKKKSLLSNYEQFISKKFNKKFNQKYESILKWSIENPGNFWSSIWDFSEIKGFKSKIKIKKSKIFYKNKFLLNSKLNFAENLLSKNNKDKAITFISENSFREERSWQELNLNVSKISKFLKSINIKEKDRLAAYMPNTIETVEAFIASSSLGAIWSSCSPDFGVKGVVERFSQISPKVLFVVDKYFYNGKIINILERIPLILKEIPSIEYVVIANYPGEKYLKNKYSYKKVKVLKWNELMKKESEKIQFSKFDFEQDLAILYSSGTTGKPKCICHRSGGVLLQHKKEHQLHCDIREGDNVFYFTTCGWMMWNWLVSVLASKASIVLFDGSPMYKKNDLLLKIAEKEKITLFGISAKYVDALRKSKPTLKYKYKLSKLRTICSTGSPLSNDGFKYIYENIKKNVHLSSISGGTDIVSCFVLGNLYQPVILGEIQNKGLGMNVDVFNEKGEPLKNKKGELVCKNPFPSMPLKFWNDKNDIKFKKAYFNNFLNTWYHGDYAEIKKGGGFIIHGRSDTTLNPGGVRLGTAEIYSEVEKFIEIKESIVVGQAWDNDVRIILFIVLNPKYVLNEDLLKKIKIQIRKNASPRHVPSKIIVVDDIPRTKNGKIVELAVKNTIEGNEIKNKEALANPRVLDQYKNLKELNY</sequence>
<dbReference type="InterPro" id="IPR000873">
    <property type="entry name" value="AMP-dep_synth/lig_dom"/>
</dbReference>
<feature type="domain" description="AMP-binding enzyme C-terminal" evidence="6">
    <location>
        <begin position="548"/>
        <end position="615"/>
    </location>
</feature>
<gene>
    <name evidence="7" type="ORF">PU1002_04206</name>
</gene>
<proteinExistence type="inferred from homology"/>
<evidence type="ECO:0000256" key="2">
    <source>
        <dbReference type="ARBA" id="ARBA00022598"/>
    </source>
</evidence>
<dbReference type="InterPro" id="IPR042099">
    <property type="entry name" value="ANL_N_sf"/>
</dbReference>
<dbReference type="AlphaFoldDB" id="Q1V1I6"/>
<dbReference type="PROSITE" id="PS00455">
    <property type="entry name" value="AMP_BINDING"/>
    <property type="match status" value="1"/>
</dbReference>
<comment type="caution">
    <text evidence="7">The sequence shown here is derived from an EMBL/GenBank/DDBJ whole genome shotgun (WGS) entry which is preliminary data.</text>
</comment>
<keyword evidence="2" id="KW-0436">Ligase</keyword>
<dbReference type="GO" id="GO:0030729">
    <property type="term" value="F:acetoacetate-CoA ligase activity"/>
    <property type="evidence" value="ECO:0007669"/>
    <property type="project" value="InterPro"/>
</dbReference>
<dbReference type="HOGENOM" id="CLU_000022_3_3_5"/>
<dbReference type="NCBIfam" id="TIGR01217">
    <property type="entry name" value="ac_ac_CoA_syn"/>
    <property type="match status" value="1"/>
</dbReference>
<keyword evidence="4" id="KW-0067">ATP-binding</keyword>
<dbReference type="InterPro" id="IPR020845">
    <property type="entry name" value="AMP-binding_CS"/>
</dbReference>
<dbReference type="GO" id="GO:0005524">
    <property type="term" value="F:ATP binding"/>
    <property type="evidence" value="ECO:0007669"/>
    <property type="project" value="UniProtKB-KW"/>
</dbReference>